<dbReference type="InterPro" id="IPR044925">
    <property type="entry name" value="His-Me_finger_sf"/>
</dbReference>
<gene>
    <name evidence="7" type="ORF">SAMN05444411_102575</name>
</gene>
<dbReference type="PROSITE" id="PS50853">
    <property type="entry name" value="FN3"/>
    <property type="match status" value="2"/>
</dbReference>
<dbReference type="Proteomes" id="UP000199595">
    <property type="component" value="Unassembled WGS sequence"/>
</dbReference>
<dbReference type="Pfam" id="PF04231">
    <property type="entry name" value="Endonuclease_1"/>
    <property type="match status" value="1"/>
</dbReference>
<evidence type="ECO:0000256" key="4">
    <source>
        <dbReference type="ARBA" id="ARBA00022801"/>
    </source>
</evidence>
<dbReference type="InterPro" id="IPR007346">
    <property type="entry name" value="Endonuclease-I"/>
</dbReference>
<keyword evidence="3 5" id="KW-0732">Signal</keyword>
<dbReference type="InterPro" id="IPR026444">
    <property type="entry name" value="Secre_tail"/>
</dbReference>
<dbReference type="GO" id="GO:0004518">
    <property type="term" value="F:nuclease activity"/>
    <property type="evidence" value="ECO:0007669"/>
    <property type="project" value="UniProtKB-KW"/>
</dbReference>
<evidence type="ECO:0000256" key="5">
    <source>
        <dbReference type="SAM" id="SignalP"/>
    </source>
</evidence>
<dbReference type="PANTHER" id="PTHR33607">
    <property type="entry name" value="ENDONUCLEASE-1"/>
    <property type="match status" value="1"/>
</dbReference>
<accession>A0A1H2XWM2</accession>
<organism evidence="7 8">
    <name type="scientific">Lutibacter oricola</name>
    <dbReference type="NCBI Taxonomy" id="762486"/>
    <lineage>
        <taxon>Bacteria</taxon>
        <taxon>Pseudomonadati</taxon>
        <taxon>Bacteroidota</taxon>
        <taxon>Flavobacteriia</taxon>
        <taxon>Flavobacteriales</taxon>
        <taxon>Flavobacteriaceae</taxon>
        <taxon>Lutibacter</taxon>
    </lineage>
</organism>
<evidence type="ECO:0000313" key="7">
    <source>
        <dbReference type="EMBL" id="SDW97227.1"/>
    </source>
</evidence>
<dbReference type="InterPro" id="IPR003961">
    <property type="entry name" value="FN3_dom"/>
</dbReference>
<comment type="similarity">
    <text evidence="1">Belongs to the EndA/NucM nuclease family.</text>
</comment>
<evidence type="ECO:0000259" key="6">
    <source>
        <dbReference type="PROSITE" id="PS50853"/>
    </source>
</evidence>
<evidence type="ECO:0000256" key="1">
    <source>
        <dbReference type="ARBA" id="ARBA00006429"/>
    </source>
</evidence>
<dbReference type="Gene3D" id="2.60.40.10">
    <property type="entry name" value="Immunoglobulins"/>
    <property type="match status" value="2"/>
</dbReference>
<keyword evidence="8" id="KW-1185">Reference proteome</keyword>
<feature type="domain" description="Fibronectin type-III" evidence="6">
    <location>
        <begin position="279"/>
        <end position="364"/>
    </location>
</feature>
<dbReference type="SUPFAM" id="SSF54060">
    <property type="entry name" value="His-Me finger endonucleases"/>
    <property type="match status" value="1"/>
</dbReference>
<dbReference type="OrthoDB" id="5485925at2"/>
<keyword evidence="2" id="KW-0540">Nuclease</keyword>
<feature type="domain" description="Fibronectin type-III" evidence="6">
    <location>
        <begin position="369"/>
        <end position="457"/>
    </location>
</feature>
<dbReference type="CDD" id="cd00063">
    <property type="entry name" value="FN3"/>
    <property type="match status" value="2"/>
</dbReference>
<dbReference type="RefSeq" id="WP_090121843.1">
    <property type="nucleotide sequence ID" value="NZ_FNNJ01000002.1"/>
</dbReference>
<feature type="signal peptide" evidence="5">
    <location>
        <begin position="1"/>
        <end position="17"/>
    </location>
</feature>
<dbReference type="GO" id="GO:0016787">
    <property type="term" value="F:hydrolase activity"/>
    <property type="evidence" value="ECO:0007669"/>
    <property type="project" value="UniProtKB-KW"/>
</dbReference>
<evidence type="ECO:0000256" key="3">
    <source>
        <dbReference type="ARBA" id="ARBA00022729"/>
    </source>
</evidence>
<dbReference type="EMBL" id="FNNJ01000002">
    <property type="protein sequence ID" value="SDW97227.1"/>
    <property type="molecule type" value="Genomic_DNA"/>
</dbReference>
<keyword evidence="4" id="KW-0378">Hydrolase</keyword>
<evidence type="ECO:0000313" key="8">
    <source>
        <dbReference type="Proteomes" id="UP000199595"/>
    </source>
</evidence>
<feature type="chain" id="PRO_5011467505" evidence="5">
    <location>
        <begin position="18"/>
        <end position="692"/>
    </location>
</feature>
<dbReference type="InterPro" id="IPR013783">
    <property type="entry name" value="Ig-like_fold"/>
</dbReference>
<dbReference type="NCBIfam" id="TIGR04183">
    <property type="entry name" value="Por_Secre_tail"/>
    <property type="match status" value="1"/>
</dbReference>
<evidence type="ECO:0000256" key="2">
    <source>
        <dbReference type="ARBA" id="ARBA00022722"/>
    </source>
</evidence>
<protein>
    <submittedName>
        <fullName evidence="7">Por secretion system C-terminal sorting domain-containing protein</fullName>
    </submittedName>
</protein>
<dbReference type="InterPro" id="IPR036116">
    <property type="entry name" value="FN3_sf"/>
</dbReference>
<reference evidence="7 8" key="1">
    <citation type="submission" date="2016-10" db="EMBL/GenBank/DDBJ databases">
        <authorList>
            <person name="de Groot N.N."/>
        </authorList>
    </citation>
    <scope>NUCLEOTIDE SEQUENCE [LARGE SCALE GENOMIC DNA]</scope>
    <source>
        <strain evidence="7 8">DSM 24956</strain>
    </source>
</reference>
<dbReference type="Pfam" id="PF18962">
    <property type="entry name" value="Por_Secre_tail"/>
    <property type="match status" value="1"/>
</dbReference>
<dbReference type="SMART" id="SM00060">
    <property type="entry name" value="FN3"/>
    <property type="match status" value="2"/>
</dbReference>
<dbReference type="SUPFAM" id="SSF49265">
    <property type="entry name" value="Fibronectin type III"/>
    <property type="match status" value="1"/>
</dbReference>
<name>A0A1H2XWM2_9FLAO</name>
<sequence length="692" mass="75717">MKKLLLFVLLMSITSYGQIPSGYYDSATGTGYALKSQLSSIISNGHIDRGYSALYGGYQSTDSDLYYEGDNTVLDMYSENPTGEDPYNYNHGSNNCGNYSAESDCYNREHLFPQGTFDKQVPMRTDIHHVVPSDGKVNGQRNNYPFGEVSSPTWTSLNGSKRGPNITPGYSGTVFEPIDEFKGDIARCMLYFATRYESQIDGWSHDMLNGTENQAYADWFITLLVKWHTNDPVSTRETARNNAAYVYQGNRNPYIDHPEYVNMIWSAFATTPDTEIPSTPTNLVASNITNTTVDLNWTASTDNISVSSYDIFIDGALYTTSTTNSKVVTGLTQNTNYDATVYAKDPSGNLSLVSNTENFTTTNVIDITPPSAITDLVSSNVTSTSANLSWTPATDNVAVTLYEIYKDGSLIGTSPTNSYAVSNLTPETSYDFTVYAKDAANNTSAVSNTETITTSAATSDCGTETFANATSLPSGGYDDGSFIGVNDITWSYTESRDAYDNGNEINGQSLMLRNTTSSLTSSTISGGIGSFTCNLKKAFTGGGDRQVELFINDVSQGISIAWDNTSLQTFTVSNINISDDIVIKIVPTTGKQVTIDDITWTCYSTLSTNDFDKNLFSVYPNPTKNNKVIISSPNNDELKSIEFYSITGQLIKQLSNPKLTNNKISIDYIPSGMYIVKIESDSAYSTKRLIVQ</sequence>
<dbReference type="Pfam" id="PF00041">
    <property type="entry name" value="fn3"/>
    <property type="match status" value="2"/>
</dbReference>
<proteinExistence type="inferred from homology"/>
<dbReference type="STRING" id="762486.SAMN05444411_102575"/>
<dbReference type="AlphaFoldDB" id="A0A1H2XWM2"/>
<dbReference type="PANTHER" id="PTHR33607:SF2">
    <property type="entry name" value="ENDONUCLEASE-1"/>
    <property type="match status" value="1"/>
</dbReference>